<feature type="region of interest" description="Disordered" evidence="1">
    <location>
        <begin position="1"/>
        <end position="324"/>
    </location>
</feature>
<feature type="region of interest" description="Disordered" evidence="1">
    <location>
        <begin position="633"/>
        <end position="666"/>
    </location>
</feature>
<organism evidence="2 3">
    <name type="scientific">Leucobacter chromiiresistens</name>
    <dbReference type="NCBI Taxonomy" id="1079994"/>
    <lineage>
        <taxon>Bacteria</taxon>
        <taxon>Bacillati</taxon>
        <taxon>Actinomycetota</taxon>
        <taxon>Actinomycetes</taxon>
        <taxon>Micrococcales</taxon>
        <taxon>Microbacteriaceae</taxon>
        <taxon>Leucobacter</taxon>
    </lineage>
</organism>
<evidence type="ECO:0008006" key="4">
    <source>
        <dbReference type="Google" id="ProtNLM"/>
    </source>
</evidence>
<evidence type="ECO:0000313" key="3">
    <source>
        <dbReference type="Proteomes" id="UP000182690"/>
    </source>
</evidence>
<feature type="compositionally biased region" description="Low complexity" evidence="1">
    <location>
        <begin position="640"/>
        <end position="652"/>
    </location>
</feature>
<feature type="compositionally biased region" description="Basic and acidic residues" evidence="1">
    <location>
        <begin position="34"/>
        <end position="267"/>
    </location>
</feature>
<dbReference type="EMBL" id="FNKB01000001">
    <property type="protein sequence ID" value="SDQ20969.1"/>
    <property type="molecule type" value="Genomic_DNA"/>
</dbReference>
<dbReference type="AlphaFoldDB" id="A0A1H0Z0K5"/>
<feature type="compositionally biased region" description="Basic and acidic residues" evidence="1">
    <location>
        <begin position="1"/>
        <end position="26"/>
    </location>
</feature>
<feature type="compositionally biased region" description="Low complexity" evidence="1">
    <location>
        <begin position="559"/>
        <end position="572"/>
    </location>
</feature>
<evidence type="ECO:0000256" key="1">
    <source>
        <dbReference type="SAM" id="MobiDB-lite"/>
    </source>
</evidence>
<protein>
    <recommendedName>
        <fullName evidence="4">Primosomal protein</fullName>
    </recommendedName>
</protein>
<reference evidence="2 3" key="1">
    <citation type="submission" date="2016-10" db="EMBL/GenBank/DDBJ databases">
        <authorList>
            <person name="de Groot N.N."/>
        </authorList>
    </citation>
    <scope>NUCLEOTIDE SEQUENCE [LARGE SCALE GENOMIC DNA]</scope>
    <source>
        <strain evidence="2 3">DSM 22788</strain>
    </source>
</reference>
<sequence>MNERPGRNDFSDRGPRKQRGDGDRNGRGPGPANDGDRRRPDYGNRDDRGSRRSFDDRDGDRRPQRDGDRRPQRDGDRRPQRDGDRRPQRDGDRRPQYGNRDDRGPRRSFDHRDGDRRPQRDGDRRPQRDGDRRPQRDGDRRPQRDNDRRPQNGNRDDRGPRREFGDRDNRRPQYGDRDDRRPQREDRGPRREFGDRDNRRPQRDDRGPRREFGDRDNRRPQYGDRDDRRPRRDDRDFRSPRRDDRGDRGDRPPRREYGDRDDRRPQRDAAPAYGRGGTRGAGRSDRGGRDRTFTEAERLQHELRPVRSDHRDPVLPDEVEPKDLHPSARNELKTLQADVQERVARHLAMVAFLIDDDPELAHQHALSANRRAGRIPVARETLAITAYRTGDFALALRELRTYRRLSGLDGHVSLMVDCERGLGRPDKAIETGLDVDASRLDTEQRVHLAIAMSGARLDLGQTQQALFELEIPELNPSKAFSWSPDLFAAYSAVLEDLGRSREAAQWLAHAERAARALQAHHGSLDELEVFEVYEDEIDDEREAELESEAAEEVIGEFQAVDPDAADGAAVARETADEAADEAADDDADGGFGDAADEVAAGEPGAEAASAADAEMSIEDEVDELLAAAGIIGGESDRDAGAGADADGAAEAAADGDEPDADAERRD</sequence>
<accession>A0A1H0Z0K5</accession>
<feature type="compositionally biased region" description="Low complexity" evidence="1">
    <location>
        <begin position="597"/>
        <end position="614"/>
    </location>
</feature>
<feature type="compositionally biased region" description="Acidic residues" evidence="1">
    <location>
        <begin position="576"/>
        <end position="588"/>
    </location>
</feature>
<feature type="region of interest" description="Disordered" evidence="1">
    <location>
        <begin position="558"/>
        <end position="619"/>
    </location>
</feature>
<evidence type="ECO:0000313" key="2">
    <source>
        <dbReference type="EMBL" id="SDQ20969.1"/>
    </source>
</evidence>
<name>A0A1H0Z0K5_9MICO</name>
<dbReference type="eggNOG" id="COG0457">
    <property type="taxonomic scope" value="Bacteria"/>
</dbReference>
<feature type="compositionally biased region" description="Basic and acidic residues" evidence="1">
    <location>
        <begin position="282"/>
        <end position="324"/>
    </location>
</feature>
<proteinExistence type="predicted"/>
<gene>
    <name evidence="2" type="ORF">SAMN04488565_1351</name>
</gene>
<dbReference type="STRING" id="1079994.SAMN04488565_1351"/>
<dbReference type="Proteomes" id="UP000182690">
    <property type="component" value="Unassembled WGS sequence"/>
</dbReference>